<comment type="caution">
    <text evidence="5">The sequence shown here is derived from an EMBL/GenBank/DDBJ whole genome shotgun (WGS) entry which is preliminary data.</text>
</comment>
<evidence type="ECO:0000256" key="2">
    <source>
        <dbReference type="PROSITE-ProRule" id="PRU00335"/>
    </source>
</evidence>
<accession>A0ABQ2WMW4</accession>
<sequence>MTSASPPSPAGQKRSAGRPKDLAKRDAMLDAAACLFLRNGPDAVTMEAVAKEAGVSKVTVYGHFDTKEALFGSVIRRETASIRQGLEQLPDTHDGVRQSLIQVGISMVRFLMEPHVLAVERVMSNQGEQHPRLLQAFFEAGPWAMSQWLQEKLEGLASAGHLSLPAPSQAADQLCSMWQGMLIKEVRMGVRLPPSEDELKRQITGAVDVFLAAYGKR</sequence>
<evidence type="ECO:0000256" key="3">
    <source>
        <dbReference type="SAM" id="MobiDB-lite"/>
    </source>
</evidence>
<dbReference type="EMBL" id="BMXO01000011">
    <property type="protein sequence ID" value="GGW61561.1"/>
    <property type="molecule type" value="Genomic_DNA"/>
</dbReference>
<dbReference type="Gene3D" id="1.10.357.10">
    <property type="entry name" value="Tetracycline Repressor, domain 2"/>
    <property type="match status" value="1"/>
</dbReference>
<dbReference type="PANTHER" id="PTHR30055">
    <property type="entry name" value="HTH-TYPE TRANSCRIPTIONAL REGULATOR RUTR"/>
    <property type="match status" value="1"/>
</dbReference>
<dbReference type="InterPro" id="IPR009057">
    <property type="entry name" value="Homeodomain-like_sf"/>
</dbReference>
<evidence type="ECO:0000313" key="5">
    <source>
        <dbReference type="EMBL" id="GGW61561.1"/>
    </source>
</evidence>
<dbReference type="RefSeq" id="WP_081194518.1">
    <property type="nucleotide sequence ID" value="NZ_BMXO01000011.1"/>
</dbReference>
<evidence type="ECO:0000259" key="4">
    <source>
        <dbReference type="PROSITE" id="PS50977"/>
    </source>
</evidence>
<dbReference type="InterPro" id="IPR039536">
    <property type="entry name" value="TetR_C_Proteobacteria"/>
</dbReference>
<dbReference type="PRINTS" id="PR00455">
    <property type="entry name" value="HTHTETR"/>
</dbReference>
<evidence type="ECO:0000256" key="1">
    <source>
        <dbReference type="ARBA" id="ARBA00023125"/>
    </source>
</evidence>
<dbReference type="SUPFAM" id="SSF46689">
    <property type="entry name" value="Homeodomain-like"/>
    <property type="match status" value="1"/>
</dbReference>
<feature type="DNA-binding region" description="H-T-H motif" evidence="2">
    <location>
        <begin position="45"/>
        <end position="64"/>
    </location>
</feature>
<feature type="region of interest" description="Disordered" evidence="3">
    <location>
        <begin position="1"/>
        <end position="22"/>
    </location>
</feature>
<reference evidence="6" key="1">
    <citation type="journal article" date="2019" name="Int. J. Syst. Evol. Microbiol.">
        <title>The Global Catalogue of Microorganisms (GCM) 10K type strain sequencing project: providing services to taxonomists for standard genome sequencing and annotation.</title>
        <authorList>
            <consortium name="The Broad Institute Genomics Platform"/>
            <consortium name="The Broad Institute Genome Sequencing Center for Infectious Disease"/>
            <person name="Wu L."/>
            <person name="Ma J."/>
        </authorList>
    </citation>
    <scope>NUCLEOTIDE SEQUENCE [LARGE SCALE GENOMIC DNA]</scope>
    <source>
        <strain evidence="6">KCTC 22157</strain>
    </source>
</reference>
<name>A0ABQ2WMW4_9GAMM</name>
<gene>
    <name evidence="5" type="ORF">GCM10007158_23060</name>
</gene>
<dbReference type="Pfam" id="PF00440">
    <property type="entry name" value="TetR_N"/>
    <property type="match status" value="1"/>
</dbReference>
<evidence type="ECO:0000313" key="6">
    <source>
        <dbReference type="Proteomes" id="UP000647585"/>
    </source>
</evidence>
<organism evidence="5 6">
    <name type="scientific">Halomonas johnsoniae</name>
    <dbReference type="NCBI Taxonomy" id="502832"/>
    <lineage>
        <taxon>Bacteria</taxon>
        <taxon>Pseudomonadati</taxon>
        <taxon>Pseudomonadota</taxon>
        <taxon>Gammaproteobacteria</taxon>
        <taxon>Oceanospirillales</taxon>
        <taxon>Halomonadaceae</taxon>
        <taxon>Halomonas</taxon>
    </lineage>
</organism>
<dbReference type="Pfam" id="PF14246">
    <property type="entry name" value="TetR_C_7"/>
    <property type="match status" value="1"/>
</dbReference>
<feature type="domain" description="HTH tetR-type" evidence="4">
    <location>
        <begin position="22"/>
        <end position="82"/>
    </location>
</feature>
<dbReference type="Gene3D" id="1.10.10.60">
    <property type="entry name" value="Homeodomain-like"/>
    <property type="match status" value="1"/>
</dbReference>
<keyword evidence="6" id="KW-1185">Reference proteome</keyword>
<dbReference type="Proteomes" id="UP000647585">
    <property type="component" value="Unassembled WGS sequence"/>
</dbReference>
<dbReference type="InterPro" id="IPR001647">
    <property type="entry name" value="HTH_TetR"/>
</dbReference>
<keyword evidence="1 2" id="KW-0238">DNA-binding</keyword>
<proteinExistence type="predicted"/>
<protein>
    <submittedName>
        <fullName evidence="5">Transcriptional regulator</fullName>
    </submittedName>
</protein>
<dbReference type="InterPro" id="IPR050109">
    <property type="entry name" value="HTH-type_TetR-like_transc_reg"/>
</dbReference>
<dbReference type="PROSITE" id="PS50977">
    <property type="entry name" value="HTH_TETR_2"/>
    <property type="match status" value="1"/>
</dbReference>
<dbReference type="PANTHER" id="PTHR30055:SF146">
    <property type="entry name" value="HTH-TYPE TRANSCRIPTIONAL DUAL REGULATOR CECR"/>
    <property type="match status" value="1"/>
</dbReference>